<dbReference type="Pfam" id="PF05368">
    <property type="entry name" value="NmrA"/>
    <property type="match status" value="1"/>
</dbReference>
<dbReference type="InterPro" id="IPR008030">
    <property type="entry name" value="NmrA-like"/>
</dbReference>
<evidence type="ECO:0000313" key="3">
    <source>
        <dbReference type="Proteomes" id="UP000308828"/>
    </source>
</evidence>
<keyword evidence="3" id="KW-1185">Reference proteome</keyword>
<dbReference type="OrthoDB" id="7771794at2"/>
<dbReference type="PANTHER" id="PTHR47129">
    <property type="entry name" value="QUINONE OXIDOREDUCTASE 2"/>
    <property type="match status" value="1"/>
</dbReference>
<dbReference type="Gene3D" id="3.90.25.10">
    <property type="entry name" value="UDP-galactose 4-epimerase, domain 1"/>
    <property type="match status" value="1"/>
</dbReference>
<dbReference type="SUPFAM" id="SSF51735">
    <property type="entry name" value="NAD(P)-binding Rossmann-fold domains"/>
    <property type="match status" value="1"/>
</dbReference>
<accession>A0A4V4HM71</accession>
<proteinExistence type="predicted"/>
<organism evidence="2 3">
    <name type="scientific">Peteryoungia ipomoeae</name>
    <dbReference type="NCBI Taxonomy" id="1210932"/>
    <lineage>
        <taxon>Bacteria</taxon>
        <taxon>Pseudomonadati</taxon>
        <taxon>Pseudomonadota</taxon>
        <taxon>Alphaproteobacteria</taxon>
        <taxon>Hyphomicrobiales</taxon>
        <taxon>Rhizobiaceae</taxon>
        <taxon>Peteryoungia</taxon>
    </lineage>
</organism>
<protein>
    <submittedName>
        <fullName evidence="2">SDR family NAD(P)-dependent oxidoreductase</fullName>
    </submittedName>
</protein>
<dbReference type="PANTHER" id="PTHR47129:SF1">
    <property type="entry name" value="NMRA-LIKE DOMAIN-CONTAINING PROTEIN"/>
    <property type="match status" value="1"/>
</dbReference>
<dbReference type="EMBL" id="STGV01000006">
    <property type="protein sequence ID" value="THV21066.1"/>
    <property type="molecule type" value="Genomic_DNA"/>
</dbReference>
<reference evidence="2 3" key="1">
    <citation type="submission" date="2019-04" db="EMBL/GenBank/DDBJ databases">
        <title>Genome sequence of strain shin9-1.</title>
        <authorList>
            <person name="Gao J."/>
            <person name="Sun J."/>
        </authorList>
    </citation>
    <scope>NUCLEOTIDE SEQUENCE [LARGE SCALE GENOMIC DNA]</scope>
    <source>
        <strain evidence="3">shin9-1</strain>
    </source>
</reference>
<feature type="domain" description="NmrA-like" evidence="1">
    <location>
        <begin position="4"/>
        <end position="253"/>
    </location>
</feature>
<evidence type="ECO:0000313" key="2">
    <source>
        <dbReference type="EMBL" id="THV21066.1"/>
    </source>
</evidence>
<comment type="caution">
    <text evidence="2">The sequence shown here is derived from an EMBL/GenBank/DDBJ whole genome shotgun (WGS) entry which is preliminary data.</text>
</comment>
<gene>
    <name evidence="2" type="ORF">FAA97_17935</name>
</gene>
<sequence>MAGPILVSGASGQLGQRVLHHLLHTYSVPGGDIIAATRTPDALRALVDLGVTVRRADFDDVASLDTAFAGAERLLLISTDRIDRPGDRLLQHQTAVAIAEQCSVRYLVYTSMPDPTNSPLLFAPDHEGTEAAIAASAVPTWTILRNNPFFETVYCSGQSAISTGRWPSAAGNGRIAYIARDDVARAAAHALVNPSKAKVTLTLTGSESYSYREVADILSRTIGTPISVQDVSIEGLINGLVASGQSATLAHIRASIETAVGVGGLSRITDDFRRLTGSDPQRLESWVRQSIDHLALRAA</sequence>
<dbReference type="InterPro" id="IPR052718">
    <property type="entry name" value="NmrA-type_oxidoreductase"/>
</dbReference>
<dbReference type="RefSeq" id="WP_136599923.1">
    <property type="nucleotide sequence ID" value="NZ_STGV01000006.1"/>
</dbReference>
<dbReference type="InterPro" id="IPR036291">
    <property type="entry name" value="NAD(P)-bd_dom_sf"/>
</dbReference>
<dbReference type="Proteomes" id="UP000308828">
    <property type="component" value="Unassembled WGS sequence"/>
</dbReference>
<evidence type="ECO:0000259" key="1">
    <source>
        <dbReference type="Pfam" id="PF05368"/>
    </source>
</evidence>
<dbReference type="Gene3D" id="3.40.50.720">
    <property type="entry name" value="NAD(P)-binding Rossmann-like Domain"/>
    <property type="match status" value="1"/>
</dbReference>
<name>A0A4V4HM71_9HYPH</name>
<dbReference type="AlphaFoldDB" id="A0A4V4HM71"/>